<feature type="region of interest" description="Disordered" evidence="1">
    <location>
        <begin position="469"/>
        <end position="508"/>
    </location>
</feature>
<keyword evidence="3" id="KW-1185">Reference proteome</keyword>
<dbReference type="Pfam" id="PF05133">
    <property type="entry name" value="SPP1_portal"/>
    <property type="match status" value="1"/>
</dbReference>
<dbReference type="InterPro" id="IPR021145">
    <property type="entry name" value="Portal_protein_SPP1_Gp6-like"/>
</dbReference>
<proteinExistence type="predicted"/>
<accession>A0ABV9U9R9</accession>
<sequence length="508" mass="55561">MALTIEQARDLADRLTEELNRRTPQAERLTDYYRGNHPLKFASREFARHFADRYADFCDNWTAPVADVAVERLTVVGVQPYGAETADVELGRVWLANDLDADSQLGFLSAGIGARAFVLVWGDPADETTPTVTFEDPTQAIVAYRAGSRRDRVAALKRWQDGSTEFCTLYTADEVWKFERTSYRADQEARKSLPLAAVDDLVRQWMPRDTGTEPNPLPNPMGVVPMVELPNRPLLADDPISDVGGVAAMQDAVNYLWALLFNSADFASLPARVVTGADVPKTPILNEHGEIVGEKPVPLEKFALDRVLWIPDENAKISSWPAADLKAYTDVIEVAVGHIAAQTRTPAHYLIGKMANLSGDALIAAEAGLVRRCEEKQLWFGQAIREVARLVALAQGDDRKAQALRAGTVLWADTESRSRAQLADALLKLKQIGFPFEFLARQYGLTPPEVAVLVAMREREAELDPVAQMMAGKPDPATDPTVPGADPAADGGPMDQPRVPTTAAVAQG</sequence>
<protein>
    <submittedName>
        <fullName evidence="2">Phage portal protein</fullName>
    </submittedName>
</protein>
<comment type="caution">
    <text evidence="2">The sequence shown here is derived from an EMBL/GenBank/DDBJ whole genome shotgun (WGS) entry which is preliminary data.</text>
</comment>
<evidence type="ECO:0000313" key="2">
    <source>
        <dbReference type="EMBL" id="MFC4912581.1"/>
    </source>
</evidence>
<reference evidence="3" key="1">
    <citation type="journal article" date="2019" name="Int. J. Syst. Evol. Microbiol.">
        <title>The Global Catalogue of Microorganisms (GCM) 10K type strain sequencing project: providing services to taxonomists for standard genome sequencing and annotation.</title>
        <authorList>
            <consortium name="The Broad Institute Genomics Platform"/>
            <consortium name="The Broad Institute Genome Sequencing Center for Infectious Disease"/>
            <person name="Wu L."/>
            <person name="Ma J."/>
        </authorList>
    </citation>
    <scope>NUCLEOTIDE SEQUENCE [LARGE SCALE GENOMIC DNA]</scope>
    <source>
        <strain evidence="3">KLKA75</strain>
    </source>
</reference>
<evidence type="ECO:0000256" key="1">
    <source>
        <dbReference type="SAM" id="MobiDB-lite"/>
    </source>
</evidence>
<dbReference type="Proteomes" id="UP001595872">
    <property type="component" value="Unassembled WGS sequence"/>
</dbReference>
<dbReference type="RefSeq" id="WP_378262630.1">
    <property type="nucleotide sequence ID" value="NZ_JBHSIT010000012.1"/>
</dbReference>
<name>A0ABV9U9R9_9ACTN</name>
<dbReference type="EMBL" id="JBHSIT010000012">
    <property type="protein sequence ID" value="MFC4912581.1"/>
    <property type="molecule type" value="Genomic_DNA"/>
</dbReference>
<gene>
    <name evidence="2" type="ORF">ACFPCY_35140</name>
</gene>
<evidence type="ECO:0000313" key="3">
    <source>
        <dbReference type="Proteomes" id="UP001595872"/>
    </source>
</evidence>
<organism evidence="2 3">
    <name type="scientific">Actinomadura gamaensis</name>
    <dbReference type="NCBI Taxonomy" id="1763541"/>
    <lineage>
        <taxon>Bacteria</taxon>
        <taxon>Bacillati</taxon>
        <taxon>Actinomycetota</taxon>
        <taxon>Actinomycetes</taxon>
        <taxon>Streptosporangiales</taxon>
        <taxon>Thermomonosporaceae</taxon>
        <taxon>Actinomadura</taxon>
    </lineage>
</organism>